<organism evidence="2 3">
    <name type="scientific">Actinomadura hallensis</name>
    <dbReference type="NCBI Taxonomy" id="337895"/>
    <lineage>
        <taxon>Bacteria</taxon>
        <taxon>Bacillati</taxon>
        <taxon>Actinomycetota</taxon>
        <taxon>Actinomycetes</taxon>
        <taxon>Streptosporangiales</taxon>
        <taxon>Thermomonosporaceae</taxon>
        <taxon>Actinomadura</taxon>
    </lineage>
</organism>
<gene>
    <name evidence="2" type="ORF">FHX41_2430</name>
</gene>
<evidence type="ECO:0000313" key="3">
    <source>
        <dbReference type="Proteomes" id="UP000316706"/>
    </source>
</evidence>
<sequence>MTTEVNTEAVVAEPDDKPATGPGWQELVGRLVAQARKQGLELTGQGGLLQQLTKRVLESALEGESTDHLGRDQHERAGEGSTLAGESAWSPRCSSCPGVSALATLDGGSPDRPGRATRLR</sequence>
<protein>
    <recommendedName>
        <fullName evidence="4">Mutator family transposase</fullName>
    </recommendedName>
</protein>
<evidence type="ECO:0000313" key="2">
    <source>
        <dbReference type="EMBL" id="TQM68765.1"/>
    </source>
</evidence>
<dbReference type="AlphaFoldDB" id="A0A543IDV3"/>
<proteinExistence type="predicted"/>
<accession>A0A543IDV3</accession>
<dbReference type="Proteomes" id="UP000316706">
    <property type="component" value="Unassembled WGS sequence"/>
</dbReference>
<feature type="region of interest" description="Disordered" evidence="1">
    <location>
        <begin position="60"/>
        <end position="120"/>
    </location>
</feature>
<evidence type="ECO:0000256" key="1">
    <source>
        <dbReference type="SAM" id="MobiDB-lite"/>
    </source>
</evidence>
<dbReference type="EMBL" id="VFPO01000001">
    <property type="protein sequence ID" value="TQM68765.1"/>
    <property type="molecule type" value="Genomic_DNA"/>
</dbReference>
<evidence type="ECO:0008006" key="4">
    <source>
        <dbReference type="Google" id="ProtNLM"/>
    </source>
</evidence>
<feature type="region of interest" description="Disordered" evidence="1">
    <location>
        <begin position="1"/>
        <end position="23"/>
    </location>
</feature>
<comment type="caution">
    <text evidence="2">The sequence shown here is derived from an EMBL/GenBank/DDBJ whole genome shotgun (WGS) entry which is preliminary data.</text>
</comment>
<reference evidence="2 3" key="1">
    <citation type="submission" date="2019-06" db="EMBL/GenBank/DDBJ databases">
        <title>Sequencing the genomes of 1000 actinobacteria strains.</title>
        <authorList>
            <person name="Klenk H.-P."/>
        </authorList>
    </citation>
    <scope>NUCLEOTIDE SEQUENCE [LARGE SCALE GENOMIC DNA]</scope>
    <source>
        <strain evidence="2 3">DSM 45043</strain>
    </source>
</reference>
<keyword evidence="3" id="KW-1185">Reference proteome</keyword>
<name>A0A543IDV3_9ACTN</name>
<feature type="compositionally biased region" description="Basic and acidic residues" evidence="1">
    <location>
        <begin position="65"/>
        <end position="78"/>
    </location>
</feature>